<feature type="transmembrane region" description="Helical" evidence="2">
    <location>
        <begin position="132"/>
        <end position="149"/>
    </location>
</feature>
<keyword evidence="2" id="KW-0472">Membrane</keyword>
<comment type="caution">
    <text evidence="3">The sequence shown here is derived from an EMBL/GenBank/DDBJ whole genome shotgun (WGS) entry which is preliminary data.</text>
</comment>
<proteinExistence type="predicted"/>
<accession>A0A3M8WQW8</accession>
<dbReference type="AlphaFoldDB" id="A0A3M8WQW8"/>
<dbReference type="EMBL" id="RIBZ01000138">
    <property type="protein sequence ID" value="RNG30453.1"/>
    <property type="molecule type" value="Genomic_DNA"/>
</dbReference>
<feature type="region of interest" description="Disordered" evidence="1">
    <location>
        <begin position="25"/>
        <end position="66"/>
    </location>
</feature>
<sequence>MTATAEVWSSRTNGGADRVLTMSSQQQPGMNNAGQGGSAGYDPASYETQQPYPNGATVPGGHHLQPTSMPGPVRAVQVLFFVMGGLGLLAMVLAIAAGRAEAAGSICATSLPAFMGLVSASRFPKRRPNSRGTALIIASLMIFVGFGTVGQGQPAGLILCGVGVTIVVLLSQRQSGQWFRRSVRP</sequence>
<evidence type="ECO:0000313" key="3">
    <source>
        <dbReference type="EMBL" id="RNG30453.1"/>
    </source>
</evidence>
<feature type="transmembrane region" description="Helical" evidence="2">
    <location>
        <begin position="78"/>
        <end position="96"/>
    </location>
</feature>
<evidence type="ECO:0000256" key="2">
    <source>
        <dbReference type="SAM" id="Phobius"/>
    </source>
</evidence>
<protein>
    <submittedName>
        <fullName evidence="3">Uncharacterized protein</fullName>
    </submittedName>
</protein>
<keyword evidence="2" id="KW-1133">Transmembrane helix</keyword>
<dbReference type="Proteomes" id="UP000275401">
    <property type="component" value="Unassembled WGS sequence"/>
</dbReference>
<feature type="transmembrane region" description="Helical" evidence="2">
    <location>
        <begin position="155"/>
        <end position="171"/>
    </location>
</feature>
<feature type="transmembrane region" description="Helical" evidence="2">
    <location>
        <begin position="102"/>
        <end position="120"/>
    </location>
</feature>
<keyword evidence="2" id="KW-0812">Transmembrane</keyword>
<evidence type="ECO:0000256" key="1">
    <source>
        <dbReference type="SAM" id="MobiDB-lite"/>
    </source>
</evidence>
<organism evidence="3 4">
    <name type="scientific">Streptomyces botrytidirepellens</name>
    <dbReference type="NCBI Taxonomy" id="2486417"/>
    <lineage>
        <taxon>Bacteria</taxon>
        <taxon>Bacillati</taxon>
        <taxon>Actinomycetota</taxon>
        <taxon>Actinomycetes</taxon>
        <taxon>Kitasatosporales</taxon>
        <taxon>Streptomycetaceae</taxon>
        <taxon>Streptomyces</taxon>
    </lineage>
</organism>
<evidence type="ECO:0000313" key="4">
    <source>
        <dbReference type="Proteomes" id="UP000275401"/>
    </source>
</evidence>
<reference evidence="3 4" key="1">
    <citation type="submission" date="2018-11" db="EMBL/GenBank/DDBJ databases">
        <title>The Potential of Streptomyces as Biocontrol Agents against the Tomato grey mould, Botrytis cinerea (Gray mold) Frontiers in Microbiology.</title>
        <authorList>
            <person name="Li D."/>
        </authorList>
    </citation>
    <scope>NUCLEOTIDE SEQUENCE [LARGE SCALE GENOMIC DNA]</scope>
    <source>
        <strain evidence="3 4">NEAU-LD23</strain>
    </source>
</reference>
<keyword evidence="4" id="KW-1185">Reference proteome</keyword>
<name>A0A3M8WQW8_9ACTN</name>
<gene>
    <name evidence="3" type="ORF">EEJ42_10515</name>
</gene>